<name>A0AAN8TGK3_SOLBU</name>
<feature type="domain" description="Yippee" evidence="5">
    <location>
        <begin position="1"/>
        <end position="76"/>
    </location>
</feature>
<organism evidence="6 7">
    <name type="scientific">Solanum bulbocastanum</name>
    <name type="common">Wild potato</name>
    <dbReference type="NCBI Taxonomy" id="147425"/>
    <lineage>
        <taxon>Eukaryota</taxon>
        <taxon>Viridiplantae</taxon>
        <taxon>Streptophyta</taxon>
        <taxon>Embryophyta</taxon>
        <taxon>Tracheophyta</taxon>
        <taxon>Spermatophyta</taxon>
        <taxon>Magnoliopsida</taxon>
        <taxon>eudicotyledons</taxon>
        <taxon>Gunneridae</taxon>
        <taxon>Pentapetalae</taxon>
        <taxon>asterids</taxon>
        <taxon>lamiids</taxon>
        <taxon>Solanales</taxon>
        <taxon>Solanaceae</taxon>
        <taxon>Solanoideae</taxon>
        <taxon>Solaneae</taxon>
        <taxon>Solanum</taxon>
    </lineage>
</organism>
<evidence type="ECO:0000313" key="7">
    <source>
        <dbReference type="Proteomes" id="UP001371456"/>
    </source>
</evidence>
<evidence type="ECO:0000256" key="4">
    <source>
        <dbReference type="RuleBase" id="RU110713"/>
    </source>
</evidence>
<accession>A0AAN8TGK3</accession>
<dbReference type="InterPro" id="IPR004910">
    <property type="entry name" value="Yippee/Mis18/Cereblon"/>
</dbReference>
<keyword evidence="2" id="KW-0479">Metal-binding</keyword>
<keyword evidence="3" id="KW-0862">Zinc</keyword>
<keyword evidence="7" id="KW-1185">Reference proteome</keyword>
<gene>
    <name evidence="6" type="ORF">RDI58_017707</name>
</gene>
<protein>
    <recommendedName>
        <fullName evidence="4">Protein yippee-like</fullName>
    </recommendedName>
</protein>
<proteinExistence type="inferred from homology"/>
<dbReference type="AlphaFoldDB" id="A0AAN8TGK3"/>
<dbReference type="PROSITE" id="PS51792">
    <property type="entry name" value="YIPPEE"/>
    <property type="match status" value="1"/>
</dbReference>
<dbReference type="PANTHER" id="PTHR13848">
    <property type="entry name" value="PROTEIN YIPPEE-LIKE CG15309-RELATED"/>
    <property type="match status" value="1"/>
</dbReference>
<comment type="caution">
    <text evidence="6">The sequence shown here is derived from an EMBL/GenBank/DDBJ whole genome shotgun (WGS) entry which is preliminary data.</text>
</comment>
<reference evidence="6 7" key="1">
    <citation type="submission" date="2024-02" db="EMBL/GenBank/DDBJ databases">
        <title>de novo genome assembly of Solanum bulbocastanum strain 11H21.</title>
        <authorList>
            <person name="Hosaka A.J."/>
        </authorList>
    </citation>
    <scope>NUCLEOTIDE SEQUENCE [LARGE SCALE GENOMIC DNA]</scope>
    <source>
        <tissue evidence="6">Young leaves</tissue>
    </source>
</reference>
<dbReference type="EMBL" id="JBANQN010000007">
    <property type="protein sequence ID" value="KAK6784253.1"/>
    <property type="molecule type" value="Genomic_DNA"/>
</dbReference>
<dbReference type="Pfam" id="PF03226">
    <property type="entry name" value="Yippee-Mis18"/>
    <property type="match status" value="1"/>
</dbReference>
<dbReference type="GO" id="GO:0046872">
    <property type="term" value="F:metal ion binding"/>
    <property type="evidence" value="ECO:0007669"/>
    <property type="project" value="UniProtKB-KW"/>
</dbReference>
<evidence type="ECO:0000256" key="2">
    <source>
        <dbReference type="ARBA" id="ARBA00022723"/>
    </source>
</evidence>
<sequence length="85" mass="9976">MWIATRYTAGSMNKVLSHCRSTRKGNFVLKLCKIADIYCVDCNEVLRWKYEEVVEPSQKYKEGKFILDLCKISDLYCVDCNEVLR</sequence>
<dbReference type="InterPro" id="IPR039058">
    <property type="entry name" value="Yippee_fam"/>
</dbReference>
<dbReference type="InterPro" id="IPR034751">
    <property type="entry name" value="Yippee"/>
</dbReference>
<evidence type="ECO:0000313" key="6">
    <source>
        <dbReference type="EMBL" id="KAK6784253.1"/>
    </source>
</evidence>
<evidence type="ECO:0000256" key="1">
    <source>
        <dbReference type="ARBA" id="ARBA00005613"/>
    </source>
</evidence>
<comment type="similarity">
    <text evidence="1 4">Belongs to the yippee family.</text>
</comment>
<dbReference type="Proteomes" id="UP001371456">
    <property type="component" value="Unassembled WGS sequence"/>
</dbReference>
<evidence type="ECO:0000256" key="3">
    <source>
        <dbReference type="ARBA" id="ARBA00022833"/>
    </source>
</evidence>
<evidence type="ECO:0000259" key="5">
    <source>
        <dbReference type="PROSITE" id="PS51792"/>
    </source>
</evidence>